<dbReference type="InterPro" id="IPR008906">
    <property type="entry name" value="HATC_C_dom"/>
</dbReference>
<dbReference type="GO" id="GO:0046983">
    <property type="term" value="F:protein dimerization activity"/>
    <property type="evidence" value="ECO:0007669"/>
    <property type="project" value="InterPro"/>
</dbReference>
<dbReference type="Proteomes" id="UP000887578">
    <property type="component" value="Unplaced"/>
</dbReference>
<evidence type="ECO:0000313" key="3">
    <source>
        <dbReference type="Proteomes" id="UP000887578"/>
    </source>
</evidence>
<sequence>MLTQLPLIVEGIQCALITLGLLSVWFTRDHAQQLFLAWTLNLDALYYVFCIFVSNIPALFITFYWYELTVLKVTLSALFFIGLRNLILDLHRLGFQPFFQRPESMIYILLVLSPFFFYLLGLNVYFSPWAVFGEISFLSRFLFSLYRFFLNILFILFVHILFFLRYRPRATTAASSDNPFAGIVYSTQQNSIDVILNDEVGKYLLDGEQHTTSITGYWKNATHYPYLASSAKHILSIPASSCPLERSFSVLNKVDSKERPQ</sequence>
<reference evidence="4" key="1">
    <citation type="submission" date="2022-11" db="UniProtKB">
        <authorList>
            <consortium name="WormBaseParasite"/>
        </authorList>
    </citation>
    <scope>IDENTIFICATION</scope>
</reference>
<keyword evidence="1" id="KW-1133">Transmembrane helix</keyword>
<keyword evidence="3" id="KW-1185">Reference proteome</keyword>
<feature type="domain" description="HAT C-terminal dimerisation" evidence="2">
    <location>
        <begin position="212"/>
        <end position="259"/>
    </location>
</feature>
<dbReference type="SUPFAM" id="SSF53098">
    <property type="entry name" value="Ribonuclease H-like"/>
    <property type="match status" value="1"/>
</dbReference>
<name>A0A914QMG4_9BILA</name>
<feature type="transmembrane region" description="Helical" evidence="1">
    <location>
        <begin position="6"/>
        <end position="27"/>
    </location>
</feature>
<evidence type="ECO:0000259" key="2">
    <source>
        <dbReference type="Pfam" id="PF05699"/>
    </source>
</evidence>
<dbReference type="InterPro" id="IPR012337">
    <property type="entry name" value="RNaseH-like_sf"/>
</dbReference>
<feature type="transmembrane region" description="Helical" evidence="1">
    <location>
        <begin position="63"/>
        <end position="83"/>
    </location>
</feature>
<organism evidence="3 4">
    <name type="scientific">Panagrolaimus davidi</name>
    <dbReference type="NCBI Taxonomy" id="227884"/>
    <lineage>
        <taxon>Eukaryota</taxon>
        <taxon>Metazoa</taxon>
        <taxon>Ecdysozoa</taxon>
        <taxon>Nematoda</taxon>
        <taxon>Chromadorea</taxon>
        <taxon>Rhabditida</taxon>
        <taxon>Tylenchina</taxon>
        <taxon>Panagrolaimomorpha</taxon>
        <taxon>Panagrolaimoidea</taxon>
        <taxon>Panagrolaimidae</taxon>
        <taxon>Panagrolaimus</taxon>
    </lineage>
</organism>
<keyword evidence="1" id="KW-0812">Transmembrane</keyword>
<feature type="transmembrane region" description="Helical" evidence="1">
    <location>
        <begin position="34"/>
        <end position="57"/>
    </location>
</feature>
<proteinExistence type="predicted"/>
<dbReference type="AlphaFoldDB" id="A0A914QMG4"/>
<feature type="transmembrane region" description="Helical" evidence="1">
    <location>
        <begin position="104"/>
        <end position="126"/>
    </location>
</feature>
<dbReference type="WBParaSite" id="PDA_v2.g4801.t1">
    <property type="protein sequence ID" value="PDA_v2.g4801.t1"/>
    <property type="gene ID" value="PDA_v2.g4801"/>
</dbReference>
<feature type="transmembrane region" description="Helical" evidence="1">
    <location>
        <begin position="146"/>
        <end position="164"/>
    </location>
</feature>
<evidence type="ECO:0000256" key="1">
    <source>
        <dbReference type="SAM" id="Phobius"/>
    </source>
</evidence>
<accession>A0A914QMG4</accession>
<evidence type="ECO:0000313" key="4">
    <source>
        <dbReference type="WBParaSite" id="PDA_v2.g4801.t1"/>
    </source>
</evidence>
<protein>
    <submittedName>
        <fullName evidence="4">HAT C-terminal dimerisation domain-containing protein</fullName>
    </submittedName>
</protein>
<keyword evidence="1" id="KW-0472">Membrane</keyword>
<dbReference type="Pfam" id="PF05699">
    <property type="entry name" value="Dimer_Tnp_hAT"/>
    <property type="match status" value="1"/>
</dbReference>